<sequence length="119" mass="13142">MNPIQVGTVEILNERVYPLDANSDRGSEVFVPPGTYPVYRDCDTFFWVMTGRINGRGCYKIGDGLYELNPGDSARGPEVQFPSPTFGADAFAHFLANDPICQEGPTQRLRFHLAEEAAA</sequence>
<accession>A0A0H5P8P6</accession>
<evidence type="ECO:0000313" key="2">
    <source>
        <dbReference type="Proteomes" id="UP000057820"/>
    </source>
</evidence>
<name>A0A0H5P8P6_NOCFR</name>
<gene>
    <name evidence="1" type="ORF">ERS450000_05917</name>
</gene>
<protein>
    <submittedName>
        <fullName evidence="1">Uncharacterized protein</fullName>
    </submittedName>
</protein>
<dbReference type="RefSeq" id="WP_060594925.1">
    <property type="nucleotide sequence ID" value="NZ_CP031418.1"/>
</dbReference>
<dbReference type="Proteomes" id="UP000057820">
    <property type="component" value="Plasmid 2"/>
</dbReference>
<organism evidence="1 2">
    <name type="scientific">Nocardia farcinica</name>
    <dbReference type="NCBI Taxonomy" id="37329"/>
    <lineage>
        <taxon>Bacteria</taxon>
        <taxon>Bacillati</taxon>
        <taxon>Actinomycetota</taxon>
        <taxon>Actinomycetes</taxon>
        <taxon>Mycobacteriales</taxon>
        <taxon>Nocardiaceae</taxon>
        <taxon>Nocardia</taxon>
    </lineage>
</organism>
<keyword evidence="1" id="KW-0614">Plasmid</keyword>
<proteinExistence type="predicted"/>
<dbReference type="KEGG" id="nfr:ERS450000_05917"/>
<geneLocation type="plasmid" evidence="1">
    <name>2</name>
</geneLocation>
<dbReference type="AlphaFoldDB" id="A0A0H5P8P6"/>
<dbReference type="EMBL" id="LN868939">
    <property type="protein sequence ID" value="CRY84210.1"/>
    <property type="molecule type" value="Genomic_DNA"/>
</dbReference>
<reference evidence="2" key="1">
    <citation type="submission" date="2015-03" db="EMBL/GenBank/DDBJ databases">
        <authorList>
            <consortium name="Pathogen Informatics"/>
        </authorList>
    </citation>
    <scope>NUCLEOTIDE SEQUENCE [LARGE SCALE GENOMIC DNA]</scope>
    <source>
        <strain evidence="2">NCTC11134</strain>
        <plasmid evidence="2">2</plasmid>
    </source>
</reference>
<evidence type="ECO:0000313" key="1">
    <source>
        <dbReference type="EMBL" id="CRY84210.1"/>
    </source>
</evidence>